<keyword evidence="4" id="KW-0812">Transmembrane</keyword>
<gene>
    <name evidence="8" type="ORF">GCM10009769_26590</name>
</gene>
<evidence type="ECO:0000313" key="8">
    <source>
        <dbReference type="EMBL" id="GGL06926.1"/>
    </source>
</evidence>
<evidence type="ECO:0000259" key="7">
    <source>
        <dbReference type="PROSITE" id="PS50850"/>
    </source>
</evidence>
<dbReference type="Proteomes" id="UP000648535">
    <property type="component" value="Unassembled WGS sequence"/>
</dbReference>
<dbReference type="Pfam" id="PF07690">
    <property type="entry name" value="MFS_1"/>
    <property type="match status" value="1"/>
</dbReference>
<dbReference type="PROSITE" id="PS50850">
    <property type="entry name" value="MFS"/>
    <property type="match status" value="1"/>
</dbReference>
<dbReference type="Gene3D" id="1.20.1720.10">
    <property type="entry name" value="Multidrug resistance protein D"/>
    <property type="match status" value="1"/>
</dbReference>
<keyword evidence="3" id="KW-1003">Cell membrane</keyword>
<dbReference type="GO" id="GO:0022857">
    <property type="term" value="F:transmembrane transporter activity"/>
    <property type="evidence" value="ECO:0007669"/>
    <property type="project" value="InterPro"/>
</dbReference>
<dbReference type="EMBL" id="BMOI01000012">
    <property type="protein sequence ID" value="GGL06926.1"/>
    <property type="molecule type" value="Genomic_DNA"/>
</dbReference>
<dbReference type="NCBIfam" id="TIGR00711">
    <property type="entry name" value="efflux_EmrB"/>
    <property type="match status" value="1"/>
</dbReference>
<evidence type="ECO:0000313" key="9">
    <source>
        <dbReference type="Proteomes" id="UP000648535"/>
    </source>
</evidence>
<protein>
    <submittedName>
        <fullName evidence="8">MFS transporter</fullName>
    </submittedName>
</protein>
<evidence type="ECO:0000256" key="3">
    <source>
        <dbReference type="ARBA" id="ARBA00022475"/>
    </source>
</evidence>
<keyword evidence="5" id="KW-1133">Transmembrane helix</keyword>
<feature type="domain" description="Major facilitator superfamily (MFS) profile" evidence="7">
    <location>
        <begin position="34"/>
        <end position="494"/>
    </location>
</feature>
<dbReference type="InterPro" id="IPR004638">
    <property type="entry name" value="EmrB-like"/>
</dbReference>
<proteinExistence type="predicted"/>
<keyword evidence="6" id="KW-0472">Membrane</keyword>
<dbReference type="RefSeq" id="WP_022904793.1">
    <property type="nucleotide sequence ID" value="NZ_BMOI01000012.1"/>
</dbReference>
<accession>A0A7Y6EJR3</accession>
<evidence type="ECO:0000256" key="6">
    <source>
        <dbReference type="ARBA" id="ARBA00023136"/>
    </source>
</evidence>
<dbReference type="Gene3D" id="1.20.1250.20">
    <property type="entry name" value="MFS general substrate transporter like domains"/>
    <property type="match status" value="1"/>
</dbReference>
<evidence type="ECO:0000256" key="4">
    <source>
        <dbReference type="ARBA" id="ARBA00022692"/>
    </source>
</evidence>
<name>A0A7Y6EJR3_9MICO</name>
<dbReference type="InterPro" id="IPR011701">
    <property type="entry name" value="MFS"/>
</dbReference>
<evidence type="ECO:0000256" key="2">
    <source>
        <dbReference type="ARBA" id="ARBA00022448"/>
    </source>
</evidence>
<dbReference type="InterPro" id="IPR036259">
    <property type="entry name" value="MFS_trans_sf"/>
</dbReference>
<dbReference type="InterPro" id="IPR020846">
    <property type="entry name" value="MFS_dom"/>
</dbReference>
<sequence>MTAEQTAPTPTGSAPTQTPRQTGTPARSDHRWIALAVIALAQLMVVLDATIVNIALPSAQADLDFGTDQRQWIVTAYSLAFGSLLLLGGRLGDLFGRKNTFIIGLVGFAVASVLGGLADSFGLLVAARALQGVFGALLAPSALGMLTTTFRDPKERGRAFGIFGSIAGSGAALGLLLGGVLTEYASWRWCLYVNVVFAVLGVIGALVFMAKPPKVDRPRIDVAGVVAITAGLVGIVYGFSNAETNGWDDPVTIVMLAAGVLLVAAFVFIETRVAHPLLPLRVVLDRDRGGSYVAIGLVAIGMFGIFLFLTYYLEQTLGFSSLQTGLAFLPMPLSIIVSSTQVGGRLLPRVGPKVLVFAGGLVAATGLLLLLRTDLDSTYAGTVLPALVVIGLGMGTIFSSAINTATTGVARADAGVASATVNTMQQIGGSIGTALLSTIFADVVKNSLSGLSAAPTKVQQAQAVLDGYHVAFGISAGVLVLVALAGGLLINRQSVRLAKLEHAAATATGSIAAAAH</sequence>
<reference evidence="8" key="2">
    <citation type="submission" date="2020-09" db="EMBL/GenBank/DDBJ databases">
        <authorList>
            <person name="Sun Q."/>
            <person name="Ohkuma M."/>
        </authorList>
    </citation>
    <scope>NUCLEOTIDE SEQUENCE</scope>
    <source>
        <strain evidence="8">JCM 1480</strain>
    </source>
</reference>
<dbReference type="GO" id="GO:0005886">
    <property type="term" value="C:plasma membrane"/>
    <property type="evidence" value="ECO:0007669"/>
    <property type="project" value="UniProtKB-SubCell"/>
</dbReference>
<dbReference type="AlphaFoldDB" id="A0A7Y6EJR3"/>
<comment type="caution">
    <text evidence="8">The sequence shown here is derived from an EMBL/GenBank/DDBJ whole genome shotgun (WGS) entry which is preliminary data.</text>
</comment>
<comment type="subcellular location">
    <subcellularLocation>
        <location evidence="1">Cell membrane</location>
        <topology evidence="1">Multi-pass membrane protein</topology>
    </subcellularLocation>
</comment>
<dbReference type="PANTHER" id="PTHR42718">
    <property type="entry name" value="MAJOR FACILITATOR SUPERFAMILY MULTIDRUG TRANSPORTER MFSC"/>
    <property type="match status" value="1"/>
</dbReference>
<organism evidence="8 9">
    <name type="scientific">Curtobacterium luteum</name>
    <dbReference type="NCBI Taxonomy" id="33881"/>
    <lineage>
        <taxon>Bacteria</taxon>
        <taxon>Bacillati</taxon>
        <taxon>Actinomycetota</taxon>
        <taxon>Actinomycetes</taxon>
        <taxon>Micrococcales</taxon>
        <taxon>Microbacteriaceae</taxon>
        <taxon>Curtobacterium</taxon>
    </lineage>
</organism>
<reference evidence="8" key="1">
    <citation type="journal article" date="2014" name="Int. J. Syst. Evol. Microbiol.">
        <title>Complete genome sequence of Corynebacterium casei LMG S-19264T (=DSM 44701T), isolated from a smear-ripened cheese.</title>
        <authorList>
            <consortium name="US DOE Joint Genome Institute (JGI-PGF)"/>
            <person name="Walter F."/>
            <person name="Albersmeier A."/>
            <person name="Kalinowski J."/>
            <person name="Ruckert C."/>
        </authorList>
    </citation>
    <scope>NUCLEOTIDE SEQUENCE</scope>
    <source>
        <strain evidence="8">JCM 1480</strain>
    </source>
</reference>
<dbReference type="SUPFAM" id="SSF103473">
    <property type="entry name" value="MFS general substrate transporter"/>
    <property type="match status" value="1"/>
</dbReference>
<evidence type="ECO:0000256" key="5">
    <source>
        <dbReference type="ARBA" id="ARBA00022989"/>
    </source>
</evidence>
<dbReference type="PANTHER" id="PTHR42718:SF46">
    <property type="entry name" value="BLR6921 PROTEIN"/>
    <property type="match status" value="1"/>
</dbReference>
<keyword evidence="2" id="KW-0813">Transport</keyword>
<evidence type="ECO:0000256" key="1">
    <source>
        <dbReference type="ARBA" id="ARBA00004651"/>
    </source>
</evidence>
<dbReference type="PRINTS" id="PR01036">
    <property type="entry name" value="TCRTETB"/>
</dbReference>
<dbReference type="CDD" id="cd17321">
    <property type="entry name" value="MFS_MMR_MDR_like"/>
    <property type="match status" value="1"/>
</dbReference>